<feature type="domain" description="HTH lacI-type" evidence="5">
    <location>
        <begin position="2"/>
        <end position="56"/>
    </location>
</feature>
<reference evidence="6 7" key="1">
    <citation type="submission" date="2016-10" db="EMBL/GenBank/DDBJ databases">
        <authorList>
            <person name="de Groot N.N."/>
        </authorList>
    </citation>
    <scope>NUCLEOTIDE SEQUENCE [LARGE SCALE GENOMIC DNA]</scope>
    <source>
        <strain evidence="6 7">DSM 2872</strain>
    </source>
</reference>
<dbReference type="PANTHER" id="PTHR30146">
    <property type="entry name" value="LACI-RELATED TRANSCRIPTIONAL REPRESSOR"/>
    <property type="match status" value="1"/>
</dbReference>
<evidence type="ECO:0000313" key="6">
    <source>
        <dbReference type="EMBL" id="SEA24109.1"/>
    </source>
</evidence>
<name>A0A1H3ZK14_SELRU</name>
<evidence type="ECO:0000259" key="5">
    <source>
        <dbReference type="PROSITE" id="PS50932"/>
    </source>
</evidence>
<evidence type="ECO:0000256" key="1">
    <source>
        <dbReference type="ARBA" id="ARBA00022491"/>
    </source>
</evidence>
<dbReference type="InterPro" id="IPR001761">
    <property type="entry name" value="Peripla_BP/Lac1_sug-bd_dom"/>
</dbReference>
<dbReference type="Proteomes" id="UP000183469">
    <property type="component" value="Unassembled WGS sequence"/>
</dbReference>
<dbReference type="InterPro" id="IPR028082">
    <property type="entry name" value="Peripla_BP_I"/>
</dbReference>
<keyword evidence="1" id="KW-0678">Repressor</keyword>
<dbReference type="CDD" id="cd06291">
    <property type="entry name" value="PBP1_Qymf-like"/>
    <property type="match status" value="1"/>
</dbReference>
<evidence type="ECO:0000313" key="7">
    <source>
        <dbReference type="Proteomes" id="UP000183469"/>
    </source>
</evidence>
<dbReference type="GO" id="GO:0000976">
    <property type="term" value="F:transcription cis-regulatory region binding"/>
    <property type="evidence" value="ECO:0007669"/>
    <property type="project" value="TreeGrafter"/>
</dbReference>
<dbReference type="PROSITE" id="PS50932">
    <property type="entry name" value="HTH_LACI_2"/>
    <property type="match status" value="1"/>
</dbReference>
<evidence type="ECO:0000256" key="3">
    <source>
        <dbReference type="ARBA" id="ARBA00023125"/>
    </source>
</evidence>
<organism evidence="6 7">
    <name type="scientific">Selenomonas ruminantium</name>
    <dbReference type="NCBI Taxonomy" id="971"/>
    <lineage>
        <taxon>Bacteria</taxon>
        <taxon>Bacillati</taxon>
        <taxon>Bacillota</taxon>
        <taxon>Negativicutes</taxon>
        <taxon>Selenomonadales</taxon>
        <taxon>Selenomonadaceae</taxon>
        <taxon>Selenomonas</taxon>
    </lineage>
</organism>
<accession>A0A1H3ZK14</accession>
<dbReference type="EMBL" id="FNQG01000011">
    <property type="protein sequence ID" value="SEA24109.1"/>
    <property type="molecule type" value="Genomic_DNA"/>
</dbReference>
<keyword evidence="2" id="KW-0805">Transcription regulation</keyword>
<dbReference type="SMART" id="SM00354">
    <property type="entry name" value="HTH_LACI"/>
    <property type="match status" value="1"/>
</dbReference>
<evidence type="ECO:0000256" key="2">
    <source>
        <dbReference type="ARBA" id="ARBA00023015"/>
    </source>
</evidence>
<protein>
    <submittedName>
        <fullName evidence="6">LacI family transcriptional regulator, sucrose operon repressor</fullName>
    </submittedName>
</protein>
<dbReference type="SUPFAM" id="SSF47413">
    <property type="entry name" value="lambda repressor-like DNA-binding domains"/>
    <property type="match status" value="1"/>
</dbReference>
<dbReference type="OrthoDB" id="9784962at2"/>
<gene>
    <name evidence="6" type="ORF">SAMN05660648_02481</name>
</gene>
<dbReference type="SUPFAM" id="SSF53822">
    <property type="entry name" value="Periplasmic binding protein-like I"/>
    <property type="match status" value="1"/>
</dbReference>
<dbReference type="Gene3D" id="3.40.50.2300">
    <property type="match status" value="2"/>
</dbReference>
<proteinExistence type="predicted"/>
<evidence type="ECO:0000256" key="4">
    <source>
        <dbReference type="ARBA" id="ARBA00023163"/>
    </source>
</evidence>
<dbReference type="PROSITE" id="PS00356">
    <property type="entry name" value="HTH_LACI_1"/>
    <property type="match status" value="1"/>
</dbReference>
<dbReference type="PANTHER" id="PTHR30146:SF95">
    <property type="entry name" value="RIBOSE OPERON REPRESSOR"/>
    <property type="match status" value="1"/>
</dbReference>
<dbReference type="InterPro" id="IPR000843">
    <property type="entry name" value="HTH_LacI"/>
</dbReference>
<dbReference type="CDD" id="cd01392">
    <property type="entry name" value="HTH_LacI"/>
    <property type="match status" value="1"/>
</dbReference>
<keyword evidence="3" id="KW-0238">DNA-binding</keyword>
<dbReference type="Pfam" id="PF00356">
    <property type="entry name" value="LacI"/>
    <property type="match status" value="1"/>
</dbReference>
<sequence>MAKIRDVAQEAGVSVGTVSMVLNHPDYGSPAIRQKVQAAVEKLQYVPSEMARNLSLKRTMTVGVIVPTVAHPFFAELVEGLEESLYHLGYKTMLCCTQQKENAEHVFIEMLQRQNMDGIIMGAHSLDTSLYQGLKQPIIAFDRYLSPDIPIVHTDHMVGGRLAAEAFLQHDCHHIVEISGSQMVKTPAGEYHQAFNEVMHAHGVQTDIVSLPWNSFGFEEPLLLAEKIFADYPDVDGILGSDVSVMSCLQVAVRRGIKVPEQLKLVAYDGTVLTQNGICKLTAVRQPIDELAKVAAQKIVSIINGKQDDLSWVLPPTLISGETC</sequence>
<dbReference type="Gene3D" id="1.10.260.40">
    <property type="entry name" value="lambda repressor-like DNA-binding domains"/>
    <property type="match status" value="1"/>
</dbReference>
<dbReference type="Pfam" id="PF00532">
    <property type="entry name" value="Peripla_BP_1"/>
    <property type="match status" value="1"/>
</dbReference>
<dbReference type="InterPro" id="IPR010982">
    <property type="entry name" value="Lambda_DNA-bd_dom_sf"/>
</dbReference>
<keyword evidence="4" id="KW-0804">Transcription</keyword>
<dbReference type="AlphaFoldDB" id="A0A1H3ZK14"/>
<dbReference type="GO" id="GO:0003700">
    <property type="term" value="F:DNA-binding transcription factor activity"/>
    <property type="evidence" value="ECO:0007669"/>
    <property type="project" value="TreeGrafter"/>
</dbReference>